<feature type="transmembrane region" description="Helical" evidence="1">
    <location>
        <begin position="29"/>
        <end position="44"/>
    </location>
</feature>
<reference evidence="2 3" key="1">
    <citation type="journal article" date="2016" name="Nat. Commun.">
        <title>Thousands of microbial genomes shed light on interconnected biogeochemical processes in an aquifer system.</title>
        <authorList>
            <person name="Anantharaman K."/>
            <person name="Brown C.T."/>
            <person name="Hug L.A."/>
            <person name="Sharon I."/>
            <person name="Castelle C.J."/>
            <person name="Probst A.J."/>
            <person name="Thomas B.C."/>
            <person name="Singh A."/>
            <person name="Wilkins M.J."/>
            <person name="Karaoz U."/>
            <person name="Brodie E.L."/>
            <person name="Williams K.H."/>
            <person name="Hubbard S.S."/>
            <person name="Banfield J.F."/>
        </authorList>
    </citation>
    <scope>NUCLEOTIDE SEQUENCE [LARGE SCALE GENOMIC DNA]</scope>
</reference>
<comment type="caution">
    <text evidence="2">The sequence shown here is derived from an EMBL/GenBank/DDBJ whole genome shotgun (WGS) entry which is preliminary data.</text>
</comment>
<sequence length="176" mass="19748">MSNRTKILIAAVIISLAAATRLIDHPWNFTPIAAMAIFAGCYLGKKWGIILPLAAMLIGDYFIGFYSWQVMVSVYASMALAFGIGWYLKSRKTWYNVGLASLSSSIAFFLITNFSVWAFFSWYPHTFAGLLNCFTLALPFFRNTLAGDLFYSGVLFGVYELVLFWAARREAAKELV</sequence>
<accession>A0A1G2F6B3</accession>
<name>A0A1G2F6B3_9BACT</name>
<evidence type="ECO:0000313" key="2">
    <source>
        <dbReference type="EMBL" id="OGZ33160.1"/>
    </source>
</evidence>
<feature type="transmembrane region" description="Helical" evidence="1">
    <location>
        <begin position="148"/>
        <end position="167"/>
    </location>
</feature>
<keyword evidence="1" id="KW-0812">Transmembrane</keyword>
<dbReference type="Pfam" id="PF20221">
    <property type="entry name" value="DUF6580"/>
    <property type="match status" value="1"/>
</dbReference>
<dbReference type="InterPro" id="IPR046487">
    <property type="entry name" value="DUF6580"/>
</dbReference>
<evidence type="ECO:0000256" key="1">
    <source>
        <dbReference type="SAM" id="Phobius"/>
    </source>
</evidence>
<keyword evidence="1" id="KW-0472">Membrane</keyword>
<feature type="transmembrane region" description="Helical" evidence="1">
    <location>
        <begin position="72"/>
        <end position="88"/>
    </location>
</feature>
<evidence type="ECO:0008006" key="4">
    <source>
        <dbReference type="Google" id="ProtNLM"/>
    </source>
</evidence>
<keyword evidence="1" id="KW-1133">Transmembrane helix</keyword>
<evidence type="ECO:0000313" key="3">
    <source>
        <dbReference type="Proteomes" id="UP000177725"/>
    </source>
</evidence>
<organism evidence="2 3">
    <name type="scientific">Candidatus Portnoybacteria bacterium RBG_13_41_18</name>
    <dbReference type="NCBI Taxonomy" id="1801991"/>
    <lineage>
        <taxon>Bacteria</taxon>
        <taxon>Candidatus Portnoyibacteriota</taxon>
    </lineage>
</organism>
<proteinExistence type="predicted"/>
<gene>
    <name evidence="2" type="ORF">A2174_00185</name>
</gene>
<protein>
    <recommendedName>
        <fullName evidence="4">ECF transporter S component</fullName>
    </recommendedName>
</protein>
<feature type="transmembrane region" description="Helical" evidence="1">
    <location>
        <begin position="95"/>
        <end position="116"/>
    </location>
</feature>
<dbReference type="AlphaFoldDB" id="A0A1G2F6B3"/>
<dbReference type="EMBL" id="MHMV01000053">
    <property type="protein sequence ID" value="OGZ33160.1"/>
    <property type="molecule type" value="Genomic_DNA"/>
</dbReference>
<dbReference type="Proteomes" id="UP000177725">
    <property type="component" value="Unassembled WGS sequence"/>
</dbReference>
<dbReference type="Gene3D" id="1.10.1760.20">
    <property type="match status" value="1"/>
</dbReference>